<evidence type="ECO:0000256" key="1">
    <source>
        <dbReference type="SAM" id="MobiDB-lite"/>
    </source>
</evidence>
<keyword evidence="3" id="KW-1185">Reference proteome</keyword>
<gene>
    <name evidence="2" type="ORF">PECUL_23A013947</name>
</gene>
<feature type="region of interest" description="Disordered" evidence="1">
    <location>
        <begin position="1"/>
        <end position="87"/>
    </location>
</feature>
<reference evidence="2" key="1">
    <citation type="submission" date="2022-03" db="EMBL/GenBank/DDBJ databases">
        <authorList>
            <person name="Alioto T."/>
            <person name="Alioto T."/>
            <person name="Gomez Garrido J."/>
        </authorList>
    </citation>
    <scope>NUCLEOTIDE SEQUENCE</scope>
</reference>
<sequence length="87" mass="9700">MIAAAVAAAMEKASSKSFQMEQDVPKSISKWTHYGADSEDSDSSREHSHRPKCRTTTTRTVHEPTQISSDEENVEPTHALAVLDEWQ</sequence>
<organism evidence="2 3">
    <name type="scientific">Pelobates cultripes</name>
    <name type="common">Western spadefoot toad</name>
    <dbReference type="NCBI Taxonomy" id="61616"/>
    <lineage>
        <taxon>Eukaryota</taxon>
        <taxon>Metazoa</taxon>
        <taxon>Chordata</taxon>
        <taxon>Craniata</taxon>
        <taxon>Vertebrata</taxon>
        <taxon>Euteleostomi</taxon>
        <taxon>Amphibia</taxon>
        <taxon>Batrachia</taxon>
        <taxon>Anura</taxon>
        <taxon>Pelobatoidea</taxon>
        <taxon>Pelobatidae</taxon>
        <taxon>Pelobates</taxon>
    </lineage>
</organism>
<name>A0AAD1VPN4_PELCU</name>
<protein>
    <submittedName>
        <fullName evidence="2">Uncharacterized protein</fullName>
    </submittedName>
</protein>
<dbReference type="AlphaFoldDB" id="A0AAD1VPN4"/>
<accession>A0AAD1VPN4</accession>
<dbReference type="EMBL" id="OW240913">
    <property type="protein sequence ID" value="CAH2247486.1"/>
    <property type="molecule type" value="Genomic_DNA"/>
</dbReference>
<proteinExistence type="predicted"/>
<feature type="non-terminal residue" evidence="2">
    <location>
        <position position="87"/>
    </location>
</feature>
<evidence type="ECO:0000313" key="3">
    <source>
        <dbReference type="Proteomes" id="UP001295444"/>
    </source>
</evidence>
<dbReference type="Proteomes" id="UP001295444">
    <property type="component" value="Chromosome 02"/>
</dbReference>
<evidence type="ECO:0000313" key="2">
    <source>
        <dbReference type="EMBL" id="CAH2247486.1"/>
    </source>
</evidence>